<dbReference type="InterPro" id="IPR042108">
    <property type="entry name" value="GTPase_HflX_N_sf"/>
</dbReference>
<gene>
    <name evidence="5" type="primary">hflX</name>
    <name evidence="9" type="ORF">CF15_05060</name>
</gene>
<dbReference type="AlphaFoldDB" id="A0A0V8RW08"/>
<dbReference type="SUPFAM" id="SSF52540">
    <property type="entry name" value="P-loop containing nucleoside triphosphate hydrolases"/>
    <property type="match status" value="1"/>
</dbReference>
<evidence type="ECO:0000313" key="10">
    <source>
        <dbReference type="Proteomes" id="UP000053352"/>
    </source>
</evidence>
<keyword evidence="3 7" id="KW-0460">Magnesium</keyword>
<dbReference type="InterPro" id="IPR006073">
    <property type="entry name" value="GTP-bd"/>
</dbReference>
<comment type="subunit">
    <text evidence="5">Monomer. Associates with the 50S ribosomal subunit.</text>
</comment>
<accession>A0A0V8RW08</accession>
<keyword evidence="10" id="KW-1185">Reference proteome</keyword>
<dbReference type="EMBL" id="LNTB01000001">
    <property type="protein sequence ID" value="KSW12138.1"/>
    <property type="molecule type" value="Genomic_DNA"/>
</dbReference>
<dbReference type="InterPro" id="IPR016496">
    <property type="entry name" value="GTPase_HflX"/>
</dbReference>
<dbReference type="InterPro" id="IPR025121">
    <property type="entry name" value="GTPase_HflX_N"/>
</dbReference>
<dbReference type="RefSeq" id="WP_058370818.1">
    <property type="nucleotide sequence ID" value="NZ_LNTB01000001.1"/>
</dbReference>
<dbReference type="GO" id="GO:0005525">
    <property type="term" value="F:GTP binding"/>
    <property type="evidence" value="ECO:0007669"/>
    <property type="project" value="UniProtKB-UniRule"/>
</dbReference>
<feature type="binding site" evidence="7">
    <location>
        <position position="201"/>
    </location>
    <ligand>
        <name>Mg(2+)</name>
        <dbReference type="ChEBI" id="CHEBI:18420"/>
    </ligand>
</feature>
<dbReference type="InterPro" id="IPR027417">
    <property type="entry name" value="P-loop_NTPase"/>
</dbReference>
<dbReference type="InterPro" id="IPR032305">
    <property type="entry name" value="GTP-bd_M"/>
</dbReference>
<evidence type="ECO:0000256" key="2">
    <source>
        <dbReference type="ARBA" id="ARBA00022741"/>
    </source>
</evidence>
<evidence type="ECO:0000256" key="4">
    <source>
        <dbReference type="ARBA" id="ARBA00023134"/>
    </source>
</evidence>
<dbReference type="Pfam" id="PF01926">
    <property type="entry name" value="MMR_HSR1"/>
    <property type="match status" value="1"/>
</dbReference>
<dbReference type="PRINTS" id="PR00326">
    <property type="entry name" value="GTP1OBG"/>
</dbReference>
<dbReference type="PANTHER" id="PTHR10229:SF8">
    <property type="entry name" value="GTPASE HFLX"/>
    <property type="match status" value="1"/>
</dbReference>
<comment type="function">
    <text evidence="5">GTPase that associates with the 50S ribosomal subunit and may have a role during protein synthesis or ribosome biogenesis.</text>
</comment>
<evidence type="ECO:0000259" key="8">
    <source>
        <dbReference type="PROSITE" id="PS51705"/>
    </source>
</evidence>
<comment type="similarity">
    <text evidence="5">Belongs to the TRAFAC class OBG-HflX-like GTPase superfamily. HflX GTPase family.</text>
</comment>
<organism evidence="9 10">
    <name type="scientific">Pyrodictium occultum</name>
    <dbReference type="NCBI Taxonomy" id="2309"/>
    <lineage>
        <taxon>Archaea</taxon>
        <taxon>Thermoproteota</taxon>
        <taxon>Thermoprotei</taxon>
        <taxon>Desulfurococcales</taxon>
        <taxon>Pyrodictiaceae</taxon>
        <taxon>Pyrodictium</taxon>
    </lineage>
</organism>
<feature type="binding site" evidence="6">
    <location>
        <begin position="219"/>
        <end position="223"/>
    </location>
    <ligand>
        <name>GTP</name>
        <dbReference type="ChEBI" id="CHEBI:37565"/>
    </ligand>
</feature>
<feature type="domain" description="Hflx-type G" evidence="8">
    <location>
        <begin position="188"/>
        <end position="366"/>
    </location>
</feature>
<sequence length="372" mass="41393">MKRAILALPRSMEGWEEREAYALVETAGYRVEGVVRYRPVSRSRLFSRAKLEEIAASARGLRDDEEARIIVYDELKPREYFRVVREAGVEAIDRTLLILEIFALHAGSREAKLQIELARLRHRLPLVKEAIRLAKMRELPGFLGPGGYAVDAYYRYMVSRIARIRRELQRLRERRGLERRKRRSAGLPHVAIVGYASAGKTTLFNMLSGEAKPVGPEYFTTVSPKVKAVGVDGLRFAVVDTVGLISRIPPEIIEAFHSTLEEAAEADLILYVLDVSEEEHVLAEKLSEGLDTLRRIGVIDKPMVIAANKMDLVSDRSELDRVLRLVEAMASSVYPGLQGVIPVSAATGEGLGRLLCRLSTLLRGTAGSTCSG</sequence>
<proteinExistence type="inferred from homology"/>
<dbReference type="Gene3D" id="6.10.250.2860">
    <property type="match status" value="1"/>
</dbReference>
<keyword evidence="2 5" id="KW-0547">Nucleotide-binding</keyword>
<protein>
    <recommendedName>
        <fullName evidence="5">GTPase HflX</fullName>
    </recommendedName>
    <alternativeName>
        <fullName evidence="5">GTP-binding protein HflX</fullName>
    </alternativeName>
</protein>
<comment type="caution">
    <text evidence="9">The sequence shown here is derived from an EMBL/GenBank/DDBJ whole genome shotgun (WGS) entry which is preliminary data.</text>
</comment>
<reference evidence="9 10" key="1">
    <citation type="submission" date="2015-11" db="EMBL/GenBank/DDBJ databases">
        <title>Genome sequence of Pyrodictium occultum PL-19, a marine hyperthermophilic archaeon isolated from Volcano, Italy.</title>
        <authorList>
            <person name="Utturkar S."/>
            <person name="Huber H."/>
            <person name="Leptihn S."/>
            <person name="Brown S."/>
            <person name="Stetter K.O."/>
            <person name="Podar M."/>
        </authorList>
    </citation>
    <scope>NUCLEOTIDE SEQUENCE [LARGE SCALE GENOMIC DNA]</scope>
    <source>
        <strain evidence="9 10">PL-19</strain>
    </source>
</reference>
<comment type="cofactor">
    <cofactor evidence="7">
        <name>Mg(2+)</name>
        <dbReference type="ChEBI" id="CHEBI:18420"/>
    </cofactor>
</comment>
<dbReference type="GO" id="GO:0046872">
    <property type="term" value="F:metal ion binding"/>
    <property type="evidence" value="ECO:0007669"/>
    <property type="project" value="UniProtKB-KW"/>
</dbReference>
<dbReference type="GO" id="GO:0043022">
    <property type="term" value="F:ribosome binding"/>
    <property type="evidence" value="ECO:0007669"/>
    <property type="project" value="TreeGrafter"/>
</dbReference>
<evidence type="ECO:0000256" key="6">
    <source>
        <dbReference type="PIRSR" id="PIRSR006809-1"/>
    </source>
</evidence>
<feature type="binding site" evidence="7">
    <location>
        <position position="221"/>
    </location>
    <ligand>
        <name>Mg(2+)</name>
        <dbReference type="ChEBI" id="CHEBI:18420"/>
    </ligand>
</feature>
<feature type="binding site" evidence="6">
    <location>
        <begin position="194"/>
        <end position="201"/>
    </location>
    <ligand>
        <name>GTP</name>
        <dbReference type="ChEBI" id="CHEBI:37565"/>
    </ligand>
</feature>
<evidence type="ECO:0000256" key="7">
    <source>
        <dbReference type="PIRSR" id="PIRSR006809-2"/>
    </source>
</evidence>
<feature type="binding site" evidence="6">
    <location>
        <begin position="308"/>
        <end position="311"/>
    </location>
    <ligand>
        <name>GTP</name>
        <dbReference type="ChEBI" id="CHEBI:37565"/>
    </ligand>
</feature>
<dbReference type="Gene3D" id="3.40.50.300">
    <property type="entry name" value="P-loop containing nucleotide triphosphate hydrolases"/>
    <property type="match status" value="1"/>
</dbReference>
<evidence type="ECO:0000256" key="1">
    <source>
        <dbReference type="ARBA" id="ARBA00022723"/>
    </source>
</evidence>
<evidence type="ECO:0000313" key="9">
    <source>
        <dbReference type="EMBL" id="KSW12138.1"/>
    </source>
</evidence>
<dbReference type="Pfam" id="PF16360">
    <property type="entry name" value="GTP-bdg_M"/>
    <property type="match status" value="1"/>
</dbReference>
<comment type="subcellular location">
    <subcellularLocation>
        <location evidence="5">Cytoplasm</location>
    </subcellularLocation>
    <text evidence="5">May associate with membranes.</text>
</comment>
<keyword evidence="5" id="KW-0963">Cytoplasm</keyword>
<dbReference type="NCBIfam" id="TIGR03156">
    <property type="entry name" value="GTP_HflX"/>
    <property type="match status" value="1"/>
</dbReference>
<keyword evidence="1 7" id="KW-0479">Metal-binding</keyword>
<evidence type="ECO:0000256" key="5">
    <source>
        <dbReference type="HAMAP-Rule" id="MF_00900"/>
    </source>
</evidence>
<evidence type="ECO:0000256" key="3">
    <source>
        <dbReference type="ARBA" id="ARBA00022842"/>
    </source>
</evidence>
<dbReference type="HAMAP" id="MF_00900">
    <property type="entry name" value="GTPase_HflX"/>
    <property type="match status" value="1"/>
</dbReference>
<dbReference type="Proteomes" id="UP000053352">
    <property type="component" value="Unassembled WGS sequence"/>
</dbReference>
<dbReference type="GO" id="GO:0005737">
    <property type="term" value="C:cytoplasm"/>
    <property type="evidence" value="ECO:0007669"/>
    <property type="project" value="UniProtKB-SubCell"/>
</dbReference>
<dbReference type="Pfam" id="PF13167">
    <property type="entry name" value="GTP-bdg_N"/>
    <property type="match status" value="1"/>
</dbReference>
<dbReference type="OrthoDB" id="10150at2157"/>
<feature type="binding site" evidence="6">
    <location>
        <begin position="240"/>
        <end position="243"/>
    </location>
    <ligand>
        <name>GTP</name>
        <dbReference type="ChEBI" id="CHEBI:37565"/>
    </ligand>
</feature>
<dbReference type="InterPro" id="IPR030394">
    <property type="entry name" value="G_HFLX_dom"/>
</dbReference>
<name>A0A0V8RW08_PYROC</name>
<dbReference type="GO" id="GO:0003924">
    <property type="term" value="F:GTPase activity"/>
    <property type="evidence" value="ECO:0007669"/>
    <property type="project" value="UniProtKB-UniRule"/>
</dbReference>
<dbReference type="PIRSF" id="PIRSF006809">
    <property type="entry name" value="GTP-binding_hflX_prd"/>
    <property type="match status" value="1"/>
</dbReference>
<dbReference type="STRING" id="2309.CF15_05060"/>
<dbReference type="PROSITE" id="PS51705">
    <property type="entry name" value="G_HFLX"/>
    <property type="match status" value="1"/>
</dbReference>
<keyword evidence="4 5" id="KW-0342">GTP-binding</keyword>
<dbReference type="Gene3D" id="3.40.50.11060">
    <property type="entry name" value="GTPase HflX, N-terminal domain"/>
    <property type="match status" value="1"/>
</dbReference>
<dbReference type="PANTHER" id="PTHR10229">
    <property type="entry name" value="GTP-BINDING PROTEIN HFLX"/>
    <property type="match status" value="1"/>
</dbReference>